<feature type="domain" description="Phage head morphogenesis" evidence="1">
    <location>
        <begin position="156"/>
        <end position="263"/>
    </location>
</feature>
<dbReference type="Proteomes" id="UP000006034">
    <property type="component" value="Unassembled WGS sequence"/>
</dbReference>
<evidence type="ECO:0000259" key="1">
    <source>
        <dbReference type="Pfam" id="PF04233"/>
    </source>
</evidence>
<dbReference type="EMBL" id="ADCP02000001">
    <property type="protein sequence ID" value="EFV43200.1"/>
    <property type="molecule type" value="Genomic_DNA"/>
</dbReference>
<comment type="caution">
    <text evidence="2">The sequence shown here is derived from an EMBL/GenBank/DDBJ whole genome shotgun (WGS) entry which is preliminary data.</text>
</comment>
<evidence type="ECO:0000313" key="2">
    <source>
        <dbReference type="EMBL" id="EFV43200.1"/>
    </source>
</evidence>
<sequence length="372" mass="41100">MTPQDLAELYLLSRSLWWRHELGLLSDEAVSELIKVLRSARAGIVAQIEAEAQGLASISEWTRERNDQISAWIDDVLAGTSASVTSYISEASVGVALASVATYNSILSFDGKAKAVKLVEGLTREQVKQFFQDQPLGGKLLSDWVGNAFSTGARDSILDAIREGVVMGEGYRKLVKRVMTAADTGFSITQREATTLVRTYVQSANTGAQEAVYEQNEGIIKGYKRVETLDNRTCRICALADGTVYGKNEKRPELPAHPNCRGVYVPILKTFREIGLNIDELEEVARPWTIREQGPIGTGGRKILNFGTTKENFGGWWESLSAEDKLKTSVGPVRGRLLQEGLVRWEDLSDKRTGLPYTLEQLGFDEQGNPLR</sequence>
<dbReference type="InterPro" id="IPR006528">
    <property type="entry name" value="Phage_head_morphogenesis_dom"/>
</dbReference>
<reference evidence="2 3" key="2">
    <citation type="submission" date="2013-04" db="EMBL/GenBank/DDBJ databases">
        <title>The Genome Sequence of Bilophila wadsworthia 3_1_6.</title>
        <authorList>
            <consortium name="The Broad Institute Genomics Platform"/>
            <person name="Earl A."/>
            <person name="Ward D."/>
            <person name="Feldgarden M."/>
            <person name="Gevers D."/>
            <person name="Sibley C."/>
            <person name="Strauss J."/>
            <person name="Allen-Vercoe E."/>
            <person name="Walker B."/>
            <person name="Young S."/>
            <person name="Zeng Q."/>
            <person name="Gargeya S."/>
            <person name="Fitzgerald M."/>
            <person name="Haas B."/>
            <person name="Abouelleil A."/>
            <person name="Allen A.W."/>
            <person name="Alvarado L."/>
            <person name="Arachchi H.M."/>
            <person name="Berlin A.M."/>
            <person name="Chapman S.B."/>
            <person name="Gainer-Dewar J."/>
            <person name="Goldberg J."/>
            <person name="Griggs A."/>
            <person name="Gujja S."/>
            <person name="Hansen M."/>
            <person name="Howarth C."/>
            <person name="Imamovic A."/>
            <person name="Ireland A."/>
            <person name="Larimer J."/>
            <person name="McCowan C."/>
            <person name="Murphy C."/>
            <person name="Pearson M."/>
            <person name="Poon T.W."/>
            <person name="Priest M."/>
            <person name="Roberts A."/>
            <person name="Saif S."/>
            <person name="Shea T."/>
            <person name="Sisk P."/>
            <person name="Sykes S."/>
            <person name="Wortman J."/>
            <person name="Nusbaum C."/>
            <person name="Birren B."/>
        </authorList>
    </citation>
    <scope>NUCLEOTIDE SEQUENCE [LARGE SCALE GENOMIC DNA]</scope>
    <source>
        <strain evidence="2 3">3_1_6</strain>
    </source>
</reference>
<proteinExistence type="predicted"/>
<dbReference type="eggNOG" id="COG2369">
    <property type="taxonomic scope" value="Bacteria"/>
</dbReference>
<organism evidence="2 3">
    <name type="scientific">Bilophila wadsworthia (strain 3_1_6)</name>
    <dbReference type="NCBI Taxonomy" id="563192"/>
    <lineage>
        <taxon>Bacteria</taxon>
        <taxon>Pseudomonadati</taxon>
        <taxon>Thermodesulfobacteriota</taxon>
        <taxon>Desulfovibrionia</taxon>
        <taxon>Desulfovibrionales</taxon>
        <taxon>Desulfovibrionaceae</taxon>
        <taxon>Bilophila</taxon>
    </lineage>
</organism>
<dbReference type="RefSeq" id="WP_005029181.1">
    <property type="nucleotide sequence ID" value="NZ_KE150238.1"/>
</dbReference>
<accession>E5Y9S3</accession>
<name>E5Y9S3_BILW3</name>
<dbReference type="AlphaFoldDB" id="E5Y9S3"/>
<protein>
    <submittedName>
        <fullName evidence="2">SPP1 gp7 family phage head morphogenesis protein</fullName>
    </submittedName>
</protein>
<evidence type="ECO:0000313" key="3">
    <source>
        <dbReference type="Proteomes" id="UP000006034"/>
    </source>
</evidence>
<dbReference type="STRING" id="563192.HMPREF0179_02941"/>
<gene>
    <name evidence="2" type="ORF">HMPREF0179_02941</name>
</gene>
<dbReference type="NCBIfam" id="TIGR01641">
    <property type="entry name" value="phageSPP1_gp7"/>
    <property type="match status" value="1"/>
</dbReference>
<reference evidence="2 3" key="1">
    <citation type="submission" date="2010-10" db="EMBL/GenBank/DDBJ databases">
        <authorList>
            <consortium name="The Broad Institute Genome Sequencing Platform"/>
            <person name="Ward D."/>
            <person name="Earl A."/>
            <person name="Feldgarden M."/>
            <person name="Young S.K."/>
            <person name="Gargeya S."/>
            <person name="Zeng Q."/>
            <person name="Alvarado L."/>
            <person name="Berlin A."/>
            <person name="Bochicchio J."/>
            <person name="Chapman S.B."/>
            <person name="Chen Z."/>
            <person name="Freedman E."/>
            <person name="Gellesch M."/>
            <person name="Goldberg J."/>
            <person name="Griggs A."/>
            <person name="Gujja S."/>
            <person name="Heilman E."/>
            <person name="Heiman D."/>
            <person name="Howarth C."/>
            <person name="Mehta T."/>
            <person name="Neiman D."/>
            <person name="Pearson M."/>
            <person name="Roberts A."/>
            <person name="Saif S."/>
            <person name="Shea T."/>
            <person name="Shenoy N."/>
            <person name="Sisk P."/>
            <person name="Stolte C."/>
            <person name="Sykes S."/>
            <person name="White J."/>
            <person name="Yandava C."/>
            <person name="Allen-Vercoe E."/>
            <person name="Sibley C."/>
            <person name="Ambrose C.E."/>
            <person name="Strauss J."/>
            <person name="Daigneault M."/>
            <person name="Haas B."/>
            <person name="Nusbaum C."/>
            <person name="Birren B."/>
        </authorList>
    </citation>
    <scope>NUCLEOTIDE SEQUENCE [LARGE SCALE GENOMIC DNA]</scope>
    <source>
        <strain evidence="2 3">3_1_6</strain>
    </source>
</reference>
<dbReference type="GeneID" id="78084672"/>
<keyword evidence="3" id="KW-1185">Reference proteome</keyword>
<dbReference type="HOGENOM" id="CLU_066384_0_0_7"/>
<dbReference type="OrthoDB" id="2110325at2"/>
<dbReference type="Pfam" id="PF04233">
    <property type="entry name" value="Phage_Mu_F"/>
    <property type="match status" value="1"/>
</dbReference>